<dbReference type="STRING" id="589382.SAMN04489721_2818"/>
<reference evidence="5" key="2">
    <citation type="submission" date="2016-10" db="EMBL/GenBank/DDBJ databases">
        <authorList>
            <person name="Varghese N."/>
            <person name="Submissions S."/>
        </authorList>
    </citation>
    <scope>NUCLEOTIDE SEQUENCE [LARGE SCALE GENOMIC DNA]</scope>
    <source>
        <strain evidence="5">CPCC 202695</strain>
    </source>
</reference>
<name>A0A1H1YMX0_9MICO</name>
<sequence length="572" mass="56711">MQDAPGSHPVTSPITLPVVDSPSDADLVAAVRSGDDFAFSRLWHRHESAATTAASATPGHAGVEQVVAAAAALVEQTIREGGGPAGAARPYVLAAVREAAAAADGRAAGLVARDPSLLAPAEWYAETLPDGLRDGVAVVEAYATLPVVAQEALWLAEIDGHSTADIAAELGLTLPRTDGLLLEASTAFDAAWADALASRLSSDSDCARVLARRSHGDRVTARLRPKVRAHLDACATCRAASGEPAGLAERLMTSLPILVLGGAAGIAFLEATRAGSSATALEPVPPVDERGAVATLVASTGAGLSALARTPEPAGRPTAPIPPAPSAEPAPSVAASTVHRFRPRRRVVVAGLLGAVAAAAVVVAVSLTGPLSTERPTSLGAAGAGDIAEQAPGMMPPVVVATELPGATDDPGPDDGSAPPTDADAPEPGTESGADARDESASGETGATDSGSTPGGDSDPSPTDPPSDDTPEPPTGDPGTPIVRDPVSAPAGPSGPITYEVGKPGANGWRTLTLSGTPGASYVVSNDGDVLYTGVLDSDGSAELAIRGSISNLSIGYGLSALTAGSSAPGDQ</sequence>
<keyword evidence="2" id="KW-1133">Transmembrane helix</keyword>
<feature type="compositionally biased region" description="Low complexity" evidence="1">
    <location>
        <begin position="405"/>
        <end position="423"/>
    </location>
</feature>
<keyword evidence="2" id="KW-0472">Membrane</keyword>
<reference evidence="4" key="1">
    <citation type="submission" date="2016-10" db="EMBL/GenBank/DDBJ databases">
        <authorList>
            <person name="de Groot N.N."/>
        </authorList>
    </citation>
    <scope>NUCLEOTIDE SEQUENCE [LARGE SCALE GENOMIC DNA]</scope>
    <source>
        <strain evidence="4">CPCC 202695</strain>
    </source>
</reference>
<evidence type="ECO:0000256" key="2">
    <source>
        <dbReference type="SAM" id="Phobius"/>
    </source>
</evidence>
<dbReference type="OrthoDB" id="4990598at2"/>
<feature type="region of interest" description="Disordered" evidence="1">
    <location>
        <begin position="402"/>
        <end position="504"/>
    </location>
</feature>
<reference evidence="3" key="3">
    <citation type="submission" date="2022-06" db="EMBL/GenBank/DDBJ databases">
        <title>Genomic Encyclopedia of Type Strains, Phase III (KMG-III): the genomes of soil and plant-associated and newly described type strains.</title>
        <authorList>
            <person name="Whitman W."/>
        </authorList>
    </citation>
    <scope>NUCLEOTIDE SEQUENCE</scope>
    <source>
        <strain evidence="3">CPCC 202695</strain>
    </source>
</reference>
<accession>A0A1H1YMX0</accession>
<evidence type="ECO:0000313" key="3">
    <source>
        <dbReference type="EMBL" id="MCP2366743.1"/>
    </source>
</evidence>
<feature type="compositionally biased region" description="Low complexity" evidence="1">
    <location>
        <begin position="445"/>
        <end position="461"/>
    </location>
</feature>
<keyword evidence="6" id="KW-1185">Reference proteome</keyword>
<dbReference type="EMBL" id="LT629755">
    <property type="protein sequence ID" value="SDT22773.1"/>
    <property type="molecule type" value="Genomic_DNA"/>
</dbReference>
<feature type="transmembrane region" description="Helical" evidence="2">
    <location>
        <begin position="347"/>
        <end position="367"/>
    </location>
</feature>
<feature type="region of interest" description="Disordered" evidence="1">
    <location>
        <begin position="309"/>
        <end position="337"/>
    </location>
</feature>
<organism evidence="4 5">
    <name type="scientific">Agromyces flavus</name>
    <dbReference type="NCBI Taxonomy" id="589382"/>
    <lineage>
        <taxon>Bacteria</taxon>
        <taxon>Bacillati</taxon>
        <taxon>Actinomycetota</taxon>
        <taxon>Actinomycetes</taxon>
        <taxon>Micrococcales</taxon>
        <taxon>Microbacteriaceae</taxon>
        <taxon>Agromyces</taxon>
    </lineage>
</organism>
<evidence type="ECO:0000313" key="6">
    <source>
        <dbReference type="Proteomes" id="UP000893823"/>
    </source>
</evidence>
<gene>
    <name evidence="3" type="ORF">BCL57_000885</name>
    <name evidence="4" type="ORF">SAMN04489721_2818</name>
</gene>
<keyword evidence="2" id="KW-0812">Transmembrane</keyword>
<dbReference type="Proteomes" id="UP000199482">
    <property type="component" value="Chromosome I"/>
</dbReference>
<evidence type="ECO:0000313" key="5">
    <source>
        <dbReference type="Proteomes" id="UP000199482"/>
    </source>
</evidence>
<evidence type="ECO:0000256" key="1">
    <source>
        <dbReference type="SAM" id="MobiDB-lite"/>
    </source>
</evidence>
<dbReference type="RefSeq" id="WP_092673698.1">
    <property type="nucleotide sequence ID" value="NZ_BMDN01000001.1"/>
</dbReference>
<protein>
    <recommendedName>
        <fullName evidence="7">DNA-directed RNA polymerase specialized sigma subunit, sigma24 family</fullName>
    </recommendedName>
</protein>
<dbReference type="Proteomes" id="UP000893823">
    <property type="component" value="Unassembled WGS sequence"/>
</dbReference>
<proteinExistence type="predicted"/>
<dbReference type="EMBL" id="SODL02000001">
    <property type="protein sequence ID" value="MCP2366743.1"/>
    <property type="molecule type" value="Genomic_DNA"/>
</dbReference>
<evidence type="ECO:0008006" key="7">
    <source>
        <dbReference type="Google" id="ProtNLM"/>
    </source>
</evidence>
<evidence type="ECO:0000313" key="4">
    <source>
        <dbReference type="EMBL" id="SDT22773.1"/>
    </source>
</evidence>
<dbReference type="AlphaFoldDB" id="A0A1H1YMX0"/>
<feature type="compositionally biased region" description="Pro residues" evidence="1">
    <location>
        <begin position="319"/>
        <end position="328"/>
    </location>
</feature>